<gene>
    <name evidence="2" type="ORF">SAMN04515674_12268</name>
</gene>
<keyword evidence="3" id="KW-1185">Reference proteome</keyword>
<feature type="transmembrane region" description="Helical" evidence="1">
    <location>
        <begin position="6"/>
        <end position="27"/>
    </location>
</feature>
<protein>
    <submittedName>
        <fullName evidence="2">Uncharacterized protein</fullName>
    </submittedName>
</protein>
<name>A0A1I5YXW6_9BACT</name>
<keyword evidence="1" id="KW-0812">Transmembrane</keyword>
<evidence type="ECO:0000313" key="3">
    <source>
        <dbReference type="Proteomes" id="UP000199306"/>
    </source>
</evidence>
<dbReference type="AlphaFoldDB" id="A0A1I5YXW6"/>
<keyword evidence="1" id="KW-1133">Transmembrane helix</keyword>
<evidence type="ECO:0000313" key="2">
    <source>
        <dbReference type="EMBL" id="SFQ49069.1"/>
    </source>
</evidence>
<dbReference type="Proteomes" id="UP000199306">
    <property type="component" value="Unassembled WGS sequence"/>
</dbReference>
<dbReference type="EMBL" id="FOXH01000022">
    <property type="protein sequence ID" value="SFQ49069.1"/>
    <property type="molecule type" value="Genomic_DNA"/>
</dbReference>
<sequence length="30" mass="3651">MMNYVVIFFEFAGYKITFSFTIILFSYEND</sequence>
<accession>A0A1I5YXW6</accession>
<reference evidence="2 3" key="1">
    <citation type="submission" date="2016-10" db="EMBL/GenBank/DDBJ databases">
        <authorList>
            <person name="de Groot N.N."/>
        </authorList>
    </citation>
    <scope>NUCLEOTIDE SEQUENCE [LARGE SCALE GENOMIC DNA]</scope>
    <source>
        <strain evidence="3">E92,LMG 26720,CCM 7988</strain>
    </source>
</reference>
<organism evidence="2 3">
    <name type="scientific">Pseudarcicella hirudinis</name>
    <dbReference type="NCBI Taxonomy" id="1079859"/>
    <lineage>
        <taxon>Bacteria</taxon>
        <taxon>Pseudomonadati</taxon>
        <taxon>Bacteroidota</taxon>
        <taxon>Cytophagia</taxon>
        <taxon>Cytophagales</taxon>
        <taxon>Flectobacillaceae</taxon>
        <taxon>Pseudarcicella</taxon>
    </lineage>
</organism>
<proteinExistence type="predicted"/>
<keyword evidence="1" id="KW-0472">Membrane</keyword>
<evidence type="ECO:0000256" key="1">
    <source>
        <dbReference type="SAM" id="Phobius"/>
    </source>
</evidence>